<dbReference type="RefSeq" id="XP_075109300.1">
    <property type="nucleotide sequence ID" value="XM_075253199.1"/>
</dbReference>
<reference evidence="1" key="1">
    <citation type="journal article" date="2014" name="Nat. Commun.">
        <title>The tobacco genome sequence and its comparison with those of tomato and potato.</title>
        <authorList>
            <person name="Sierro N."/>
            <person name="Battey J.N."/>
            <person name="Ouadi S."/>
            <person name="Bakaher N."/>
            <person name="Bovet L."/>
            <person name="Willig A."/>
            <person name="Goepfert S."/>
            <person name="Peitsch M.C."/>
            <person name="Ivanov N.V."/>
        </authorList>
    </citation>
    <scope>NUCLEOTIDE SEQUENCE [LARGE SCALE GENOMIC DNA]</scope>
</reference>
<evidence type="ECO:0000313" key="1">
    <source>
        <dbReference type="Proteomes" id="UP000790787"/>
    </source>
</evidence>
<reference evidence="2" key="2">
    <citation type="submission" date="2025-08" db="UniProtKB">
        <authorList>
            <consortium name="RefSeq"/>
        </authorList>
    </citation>
    <scope>IDENTIFICATION</scope>
    <source>
        <tissue evidence="2">Leaf</tissue>
    </source>
</reference>
<gene>
    <name evidence="2" type="primary">LOC142181072</name>
</gene>
<dbReference type="Proteomes" id="UP000790787">
    <property type="component" value="Chromosome 5"/>
</dbReference>
<organism evidence="1 2">
    <name type="scientific">Nicotiana tabacum</name>
    <name type="common">Common tobacco</name>
    <dbReference type="NCBI Taxonomy" id="4097"/>
    <lineage>
        <taxon>Eukaryota</taxon>
        <taxon>Viridiplantae</taxon>
        <taxon>Streptophyta</taxon>
        <taxon>Embryophyta</taxon>
        <taxon>Tracheophyta</taxon>
        <taxon>Spermatophyta</taxon>
        <taxon>Magnoliopsida</taxon>
        <taxon>eudicotyledons</taxon>
        <taxon>Gunneridae</taxon>
        <taxon>Pentapetalae</taxon>
        <taxon>asterids</taxon>
        <taxon>lamiids</taxon>
        <taxon>Solanales</taxon>
        <taxon>Solanaceae</taxon>
        <taxon>Nicotianoideae</taxon>
        <taxon>Nicotianeae</taxon>
        <taxon>Nicotiana</taxon>
    </lineage>
</organism>
<name>A0AC58UIJ7_TOBAC</name>
<evidence type="ECO:0000313" key="2">
    <source>
        <dbReference type="RefSeq" id="XP_075109300.1"/>
    </source>
</evidence>
<protein>
    <submittedName>
        <fullName evidence="2">Uncharacterized protein LOC142181072</fullName>
    </submittedName>
</protein>
<keyword evidence="1" id="KW-1185">Reference proteome</keyword>
<sequence length="138" mass="16218">MTKILKENLEKEQHRMKFYVVRKRTKKELELGDWVYLKLQPYKQTSIALRRNLKLTSKYYIPYQKKIGSHMVLSIDPPVCSDNGQPLVEPVAILDRRIVKKGNVAVAQVLVQWANLLSEEATWEDYNFIKSQIPNFEP</sequence>
<proteinExistence type="predicted"/>
<accession>A0AC58UIJ7</accession>